<feature type="domain" description="Septum formation-related" evidence="3">
    <location>
        <begin position="102"/>
        <end position="316"/>
    </location>
</feature>
<keyword evidence="2" id="KW-0812">Transmembrane</keyword>
<dbReference type="Proteomes" id="UP000184363">
    <property type="component" value="Unassembled WGS sequence"/>
</dbReference>
<evidence type="ECO:0000313" key="4">
    <source>
        <dbReference type="EMBL" id="SHK78340.1"/>
    </source>
</evidence>
<gene>
    <name evidence="4" type="ORF">SAMN05443637_1126</name>
</gene>
<feature type="region of interest" description="Disordered" evidence="1">
    <location>
        <begin position="338"/>
        <end position="415"/>
    </location>
</feature>
<dbReference type="InterPro" id="IPR026004">
    <property type="entry name" value="Septum_form"/>
</dbReference>
<feature type="compositionally biased region" description="Low complexity" evidence="1">
    <location>
        <begin position="388"/>
        <end position="415"/>
    </location>
</feature>
<evidence type="ECO:0000313" key="5">
    <source>
        <dbReference type="Proteomes" id="UP000184363"/>
    </source>
</evidence>
<dbReference type="EMBL" id="FRAP01000012">
    <property type="protein sequence ID" value="SHK78340.1"/>
    <property type="molecule type" value="Genomic_DNA"/>
</dbReference>
<dbReference type="STRING" id="1848.SAMN05443637_1126"/>
<reference evidence="4 5" key="1">
    <citation type="submission" date="2016-11" db="EMBL/GenBank/DDBJ databases">
        <authorList>
            <person name="Jaros S."/>
            <person name="Januszkiewicz K."/>
            <person name="Wedrychowicz H."/>
        </authorList>
    </citation>
    <scope>NUCLEOTIDE SEQUENCE [LARGE SCALE GENOMIC DNA]</scope>
    <source>
        <strain evidence="4 5">DSM 43832</strain>
    </source>
</reference>
<feature type="compositionally biased region" description="Pro residues" evidence="1">
    <location>
        <begin position="357"/>
        <end position="369"/>
    </location>
</feature>
<evidence type="ECO:0000256" key="1">
    <source>
        <dbReference type="SAM" id="MobiDB-lite"/>
    </source>
</evidence>
<protein>
    <submittedName>
        <fullName evidence="4">Septum formation</fullName>
    </submittedName>
</protein>
<evidence type="ECO:0000259" key="3">
    <source>
        <dbReference type="Pfam" id="PF13845"/>
    </source>
</evidence>
<evidence type="ECO:0000256" key="2">
    <source>
        <dbReference type="SAM" id="Phobius"/>
    </source>
</evidence>
<feature type="region of interest" description="Disordered" evidence="1">
    <location>
        <begin position="1"/>
        <end position="39"/>
    </location>
</feature>
<sequence>MTRSLTAPGRADAPPQTTGRHGAPPAAVRPARSAQPPKLPESRIVRRIVAGVLVGALTMFGVATLDTLTGAQVPVLGTLASLPVPEGERGRAVDAEVPPPTPGTCLTWTRVDAADATVVECAQPHLFEQAGAVILADQAVLPDDRKWRQLVSERCTPLVKQYLGKELDPNGKFRIGALKPSAAKWEDGDRELRCGLQSASRSGALYPLVGRAAEVDQSNVFQPGTCLGIDGKTVGDPADCAGPHAVETVAIVDLSTKFTGKYPSVDDQDAFLQPECAKRAAQYAGSEEAISQKKLTVYWDNLTEESWNAGSRKVNCNLAALLPDRSGFAPVTGSVKSTVQVGDQPAPPAENKAGTPVLPPAIDGPPAHAPLPGEGPDNTTEPSPDAGQTPAPEQTPATTESPTATPSAAALPFGL</sequence>
<dbReference type="OrthoDB" id="4266126at2"/>
<proteinExistence type="predicted"/>
<keyword evidence="2" id="KW-1133">Transmembrane helix</keyword>
<organism evidence="4 5">
    <name type="scientific">Pseudonocardia thermophila</name>
    <dbReference type="NCBI Taxonomy" id="1848"/>
    <lineage>
        <taxon>Bacteria</taxon>
        <taxon>Bacillati</taxon>
        <taxon>Actinomycetota</taxon>
        <taxon>Actinomycetes</taxon>
        <taxon>Pseudonocardiales</taxon>
        <taxon>Pseudonocardiaceae</taxon>
        <taxon>Pseudonocardia</taxon>
    </lineage>
</organism>
<dbReference type="RefSeq" id="WP_084755180.1">
    <property type="nucleotide sequence ID" value="NZ_CALGVN010000021.1"/>
</dbReference>
<feature type="compositionally biased region" description="Low complexity" evidence="1">
    <location>
        <begin position="23"/>
        <end position="36"/>
    </location>
</feature>
<keyword evidence="5" id="KW-1185">Reference proteome</keyword>
<keyword evidence="2" id="KW-0472">Membrane</keyword>
<dbReference type="AlphaFoldDB" id="A0A1M6VA34"/>
<feature type="transmembrane region" description="Helical" evidence="2">
    <location>
        <begin position="48"/>
        <end position="65"/>
    </location>
</feature>
<dbReference type="Pfam" id="PF13845">
    <property type="entry name" value="Septum_form"/>
    <property type="match status" value="1"/>
</dbReference>
<name>A0A1M6VA34_PSETH</name>
<accession>A0A1M6VA34</accession>